<dbReference type="PRINTS" id="PR01415">
    <property type="entry name" value="ANKYRIN"/>
</dbReference>
<dbReference type="SUPFAM" id="SSF48403">
    <property type="entry name" value="Ankyrin repeat"/>
    <property type="match status" value="1"/>
</dbReference>
<evidence type="ECO:0000313" key="3">
    <source>
        <dbReference type="Proteomes" id="UP001447188"/>
    </source>
</evidence>
<dbReference type="PANTHER" id="PTHR22677:SF4">
    <property type="entry name" value="USHER SYNDROME TYPE-1G PROTEIN-LIKE PROTEIN"/>
    <property type="match status" value="1"/>
</dbReference>
<reference evidence="2 3" key="1">
    <citation type="submission" date="2024-02" db="EMBL/GenBank/DDBJ databases">
        <title>Discinaceae phylogenomics.</title>
        <authorList>
            <person name="Dirks A.C."/>
            <person name="James T.Y."/>
        </authorList>
    </citation>
    <scope>NUCLEOTIDE SEQUENCE [LARGE SCALE GENOMIC DNA]</scope>
    <source>
        <strain evidence="2 3">ACD0624</strain>
    </source>
</reference>
<protein>
    <submittedName>
        <fullName evidence="2">Ankyrin-repeat protein</fullName>
    </submittedName>
</protein>
<keyword evidence="3" id="KW-1185">Reference proteome</keyword>
<name>A0ABR3GM55_9PEZI</name>
<feature type="repeat" description="ANK" evidence="1">
    <location>
        <begin position="124"/>
        <end position="156"/>
    </location>
</feature>
<dbReference type="PROSITE" id="PS50297">
    <property type="entry name" value="ANK_REP_REGION"/>
    <property type="match status" value="5"/>
</dbReference>
<feature type="repeat" description="ANK" evidence="1">
    <location>
        <begin position="319"/>
        <end position="351"/>
    </location>
</feature>
<dbReference type="PROSITE" id="PS50088">
    <property type="entry name" value="ANK_REPEAT"/>
    <property type="match status" value="6"/>
</dbReference>
<evidence type="ECO:0000313" key="2">
    <source>
        <dbReference type="EMBL" id="KAL0637011.1"/>
    </source>
</evidence>
<keyword evidence="1" id="KW-0040">ANK repeat</keyword>
<feature type="repeat" description="ANK" evidence="1">
    <location>
        <begin position="157"/>
        <end position="189"/>
    </location>
</feature>
<dbReference type="Pfam" id="PF12796">
    <property type="entry name" value="Ank_2"/>
    <property type="match status" value="2"/>
</dbReference>
<sequence>MSLLELPNELLLLIASSLETAVDISSFLLTNRRLSNLLHPLFLNISCTRPHAVTALFWAAVTGNEYTTRHILSHADNVLIARLLPENSTKMILHATPGKYRDTLLKAIFTEAASGGVKIMDRYTQETALHRAVKGQNNRLVQRLLEKGADTTAQDMGGWTALHMAARQGNETVVRMLLDQHADPNTEGVYGESPLCLAGVYEGVARLLIEHGADVTVKDSYGRTPLHLSVRYWGESLTRSILDKGAMITIRDNDDRTALHLAAIYGYGPLRVLLEKGADITVQDIFGRTPLHMASKQGREDSLRVLLEAGADVAAQDHYGRTPLHLAASKGNEKAVRLLLDQGANLSTRDHVGRTAFQLAVGNERGTGKWMWGMLGGGVVGGNFLAL</sequence>
<feature type="repeat" description="ANK" evidence="1">
    <location>
        <begin position="286"/>
        <end position="318"/>
    </location>
</feature>
<dbReference type="Proteomes" id="UP001447188">
    <property type="component" value="Unassembled WGS sequence"/>
</dbReference>
<dbReference type="InterPro" id="IPR039323">
    <property type="entry name" value="ANKRD_45/46/60"/>
</dbReference>
<dbReference type="InterPro" id="IPR002110">
    <property type="entry name" value="Ankyrin_rpt"/>
</dbReference>
<dbReference type="SMART" id="SM00248">
    <property type="entry name" value="ANK"/>
    <property type="match status" value="8"/>
</dbReference>
<feature type="repeat" description="ANK" evidence="1">
    <location>
        <begin position="254"/>
        <end position="285"/>
    </location>
</feature>
<accession>A0ABR3GM55</accession>
<evidence type="ECO:0000256" key="1">
    <source>
        <dbReference type="PROSITE-ProRule" id="PRU00023"/>
    </source>
</evidence>
<dbReference type="Gene3D" id="1.25.40.20">
    <property type="entry name" value="Ankyrin repeat-containing domain"/>
    <property type="match status" value="2"/>
</dbReference>
<dbReference type="PANTHER" id="PTHR22677">
    <property type="entry name" value="ANKYRIN REPEAT DOMAIN-CONTAINING PROTEIN 60"/>
    <property type="match status" value="1"/>
</dbReference>
<gene>
    <name evidence="2" type="primary">NAS6_1</name>
    <name evidence="2" type="ORF">Q9L58_003993</name>
</gene>
<dbReference type="EMBL" id="JBBBZM010000040">
    <property type="protein sequence ID" value="KAL0637011.1"/>
    <property type="molecule type" value="Genomic_DNA"/>
</dbReference>
<comment type="caution">
    <text evidence="2">The sequence shown here is derived from an EMBL/GenBank/DDBJ whole genome shotgun (WGS) entry which is preliminary data.</text>
</comment>
<organism evidence="2 3">
    <name type="scientific">Discina gigas</name>
    <dbReference type="NCBI Taxonomy" id="1032678"/>
    <lineage>
        <taxon>Eukaryota</taxon>
        <taxon>Fungi</taxon>
        <taxon>Dikarya</taxon>
        <taxon>Ascomycota</taxon>
        <taxon>Pezizomycotina</taxon>
        <taxon>Pezizomycetes</taxon>
        <taxon>Pezizales</taxon>
        <taxon>Discinaceae</taxon>
        <taxon>Discina</taxon>
    </lineage>
</organism>
<proteinExistence type="predicted"/>
<dbReference type="Pfam" id="PF13637">
    <property type="entry name" value="Ank_4"/>
    <property type="match status" value="1"/>
</dbReference>
<feature type="repeat" description="ANK" evidence="1">
    <location>
        <begin position="221"/>
        <end position="253"/>
    </location>
</feature>
<dbReference type="InterPro" id="IPR036770">
    <property type="entry name" value="Ankyrin_rpt-contain_sf"/>
</dbReference>